<evidence type="ECO:0000256" key="6">
    <source>
        <dbReference type="ARBA" id="ARBA00023136"/>
    </source>
</evidence>
<dbReference type="PANTHER" id="PTHR33452:SF1">
    <property type="entry name" value="INNER MEMBRANE PROTEIN YPHA-RELATED"/>
    <property type="match status" value="1"/>
</dbReference>
<dbReference type="OrthoDB" id="5515215at2"/>
<dbReference type="AlphaFoldDB" id="A0A5C6CXL7"/>
<evidence type="ECO:0000313" key="9">
    <source>
        <dbReference type="Proteomes" id="UP000318437"/>
    </source>
</evidence>
<keyword evidence="5 7" id="KW-1133">Transmembrane helix</keyword>
<comment type="caution">
    <text evidence="8">The sequence shown here is derived from an EMBL/GenBank/DDBJ whole genome shotgun (WGS) entry which is preliminary data.</text>
</comment>
<dbReference type="GO" id="GO:0005886">
    <property type="term" value="C:plasma membrane"/>
    <property type="evidence" value="ECO:0007669"/>
    <property type="project" value="UniProtKB-SubCell"/>
</dbReference>
<keyword evidence="9" id="KW-1185">Reference proteome</keyword>
<dbReference type="RefSeq" id="WP_146447331.1">
    <property type="nucleotide sequence ID" value="NZ_SJPS01000001.1"/>
</dbReference>
<dbReference type="Gene3D" id="2.60.40.3620">
    <property type="match status" value="1"/>
</dbReference>
<feature type="transmembrane region" description="Helical" evidence="7">
    <location>
        <begin position="162"/>
        <end position="180"/>
    </location>
</feature>
<feature type="transmembrane region" description="Helical" evidence="7">
    <location>
        <begin position="123"/>
        <end position="141"/>
    </location>
</feature>
<accession>A0A5C6CXL7</accession>
<sequence>MPNKNDSNKFGWINWLFSGAAASSWLGETGLFVARVYLGITICRAGASKFPTVSWFQDQVVGLGFPLPEIMAFLASASEFVGGALLALGLCTRPAAFFAGLTMGVASFVFHKNSLGEMHIAQMYFWMLVLFTMMGGGRISLDALFRRRDNAASSSAPPAAGLAPMALVFPVLLVGIALRWEMQAPPPQVDPDAKVEEISLAGSFNSWNLNTDLMTQNAEELWQTTFDVDAAGEVEFKFVVNSDWRSNLGDSDQIEVGLPASGVAELDDGNNSTNNIRAFLPEAGSYAVTLDLKNLTYRVEARAAAVK</sequence>
<dbReference type="SUPFAM" id="SSF81296">
    <property type="entry name" value="E set domains"/>
    <property type="match status" value="1"/>
</dbReference>
<proteinExistence type="inferred from homology"/>
<evidence type="ECO:0000256" key="4">
    <source>
        <dbReference type="ARBA" id="ARBA00022692"/>
    </source>
</evidence>
<reference evidence="8 9" key="1">
    <citation type="submission" date="2019-02" db="EMBL/GenBank/DDBJ databases">
        <title>Deep-cultivation of Planctomycetes and their phenomic and genomic characterization uncovers novel biology.</title>
        <authorList>
            <person name="Wiegand S."/>
            <person name="Jogler M."/>
            <person name="Boedeker C."/>
            <person name="Pinto D."/>
            <person name="Vollmers J."/>
            <person name="Rivas-Marin E."/>
            <person name="Kohn T."/>
            <person name="Peeters S.H."/>
            <person name="Heuer A."/>
            <person name="Rast P."/>
            <person name="Oberbeckmann S."/>
            <person name="Bunk B."/>
            <person name="Jeske O."/>
            <person name="Meyerdierks A."/>
            <person name="Storesund J.E."/>
            <person name="Kallscheuer N."/>
            <person name="Luecker S."/>
            <person name="Lage O.M."/>
            <person name="Pohl T."/>
            <person name="Merkel B.J."/>
            <person name="Hornburger P."/>
            <person name="Mueller R.-W."/>
            <person name="Bruemmer F."/>
            <person name="Labrenz M."/>
            <person name="Spormann A.M."/>
            <person name="Op Den Camp H."/>
            <person name="Overmann J."/>
            <person name="Amann R."/>
            <person name="Jetten M.S.M."/>
            <person name="Mascher T."/>
            <person name="Medema M.H."/>
            <person name="Devos D.P."/>
            <person name="Kaster A.-K."/>
            <person name="Ovreas L."/>
            <person name="Rohde M."/>
            <person name="Galperin M.Y."/>
            <person name="Jogler C."/>
        </authorList>
    </citation>
    <scope>NUCLEOTIDE SEQUENCE [LARGE SCALE GENOMIC DNA]</scope>
    <source>
        <strain evidence="8 9">Pla144</strain>
    </source>
</reference>
<comment type="subcellular location">
    <subcellularLocation>
        <location evidence="1">Cell membrane</location>
        <topology evidence="1">Multi-pass membrane protein</topology>
    </subcellularLocation>
</comment>
<gene>
    <name evidence="8" type="ORF">Pla144_00560</name>
</gene>
<keyword evidence="3" id="KW-1003">Cell membrane</keyword>
<organism evidence="8 9">
    <name type="scientific">Bythopirellula polymerisocia</name>
    <dbReference type="NCBI Taxonomy" id="2528003"/>
    <lineage>
        <taxon>Bacteria</taxon>
        <taxon>Pseudomonadati</taxon>
        <taxon>Planctomycetota</taxon>
        <taxon>Planctomycetia</taxon>
        <taxon>Pirellulales</taxon>
        <taxon>Lacipirellulaceae</taxon>
        <taxon>Bythopirellula</taxon>
    </lineage>
</organism>
<protein>
    <submittedName>
        <fullName evidence="8">DoxX</fullName>
    </submittedName>
</protein>
<dbReference type="Pfam" id="PF07681">
    <property type="entry name" value="DoxX"/>
    <property type="match status" value="1"/>
</dbReference>
<dbReference type="CDD" id="cd02859">
    <property type="entry name" value="E_set_AMPKbeta_like_N"/>
    <property type="match status" value="1"/>
</dbReference>
<dbReference type="InterPro" id="IPR014756">
    <property type="entry name" value="Ig_E-set"/>
</dbReference>
<keyword evidence="4 7" id="KW-0812">Transmembrane</keyword>
<comment type="similarity">
    <text evidence="2">Belongs to the DoxX family.</text>
</comment>
<dbReference type="InterPro" id="IPR032808">
    <property type="entry name" value="DoxX"/>
</dbReference>
<dbReference type="EMBL" id="SJPS01000001">
    <property type="protein sequence ID" value="TWU29280.1"/>
    <property type="molecule type" value="Genomic_DNA"/>
</dbReference>
<evidence type="ECO:0000256" key="3">
    <source>
        <dbReference type="ARBA" id="ARBA00022475"/>
    </source>
</evidence>
<evidence type="ECO:0000256" key="5">
    <source>
        <dbReference type="ARBA" id="ARBA00022989"/>
    </source>
</evidence>
<evidence type="ECO:0000256" key="7">
    <source>
        <dbReference type="SAM" id="Phobius"/>
    </source>
</evidence>
<dbReference type="PANTHER" id="PTHR33452">
    <property type="entry name" value="OXIDOREDUCTASE CATD-RELATED"/>
    <property type="match status" value="1"/>
</dbReference>
<evidence type="ECO:0000256" key="1">
    <source>
        <dbReference type="ARBA" id="ARBA00004651"/>
    </source>
</evidence>
<dbReference type="InterPro" id="IPR051907">
    <property type="entry name" value="DoxX-like_oxidoreductase"/>
</dbReference>
<keyword evidence="6 7" id="KW-0472">Membrane</keyword>
<name>A0A5C6CXL7_9BACT</name>
<evidence type="ECO:0000256" key="2">
    <source>
        <dbReference type="ARBA" id="ARBA00006679"/>
    </source>
</evidence>
<dbReference type="Proteomes" id="UP000318437">
    <property type="component" value="Unassembled WGS sequence"/>
</dbReference>
<evidence type="ECO:0000313" key="8">
    <source>
        <dbReference type="EMBL" id="TWU29280.1"/>
    </source>
</evidence>